<evidence type="ECO:0000313" key="2">
    <source>
        <dbReference type="Proteomes" id="UP001140234"/>
    </source>
</evidence>
<sequence length="158" mass="17746">NFRAAGHAPSHYHGKGNVQVGGFAPAPLPQPAADDADSVKGFVRAQVEYYFSVENLCKDIFFRTQMDPDGFVPLTLVAGFNRLRTVTTDLELIADALVASVQVELNDSRDRVRKRDSWAVWLFPNQDVVQQEKEKEQQEKEQQSKQESQQPVAAQKSE</sequence>
<dbReference type="Proteomes" id="UP001140234">
    <property type="component" value="Unassembled WGS sequence"/>
</dbReference>
<evidence type="ECO:0000313" key="1">
    <source>
        <dbReference type="EMBL" id="KAJ2757846.1"/>
    </source>
</evidence>
<name>A0ACC1JIL4_9FUNG</name>
<comment type="caution">
    <text evidence="1">The sequence shown here is derived from an EMBL/GenBank/DDBJ whole genome shotgun (WGS) entry which is preliminary data.</text>
</comment>
<keyword evidence="2" id="KW-1185">Reference proteome</keyword>
<accession>A0ACC1JIL4</accession>
<organism evidence="1 2">
    <name type="scientific">Coemansia nantahalensis</name>
    <dbReference type="NCBI Taxonomy" id="2789366"/>
    <lineage>
        <taxon>Eukaryota</taxon>
        <taxon>Fungi</taxon>
        <taxon>Fungi incertae sedis</taxon>
        <taxon>Zoopagomycota</taxon>
        <taxon>Kickxellomycotina</taxon>
        <taxon>Kickxellomycetes</taxon>
        <taxon>Kickxellales</taxon>
        <taxon>Kickxellaceae</taxon>
        <taxon>Coemansia</taxon>
    </lineage>
</organism>
<gene>
    <name evidence="1" type="ORF">IWQ57_006988</name>
</gene>
<reference evidence="1" key="1">
    <citation type="submission" date="2022-07" db="EMBL/GenBank/DDBJ databases">
        <title>Phylogenomic reconstructions and comparative analyses of Kickxellomycotina fungi.</title>
        <authorList>
            <person name="Reynolds N.K."/>
            <person name="Stajich J.E."/>
            <person name="Barry K."/>
            <person name="Grigoriev I.V."/>
            <person name="Crous P."/>
            <person name="Smith M.E."/>
        </authorList>
    </citation>
    <scope>NUCLEOTIDE SEQUENCE</scope>
    <source>
        <strain evidence="1">CBS 109366</strain>
    </source>
</reference>
<feature type="non-terminal residue" evidence="1">
    <location>
        <position position="1"/>
    </location>
</feature>
<protein>
    <submittedName>
        <fullName evidence="1">Uncharacterized protein</fullName>
    </submittedName>
</protein>
<proteinExistence type="predicted"/>
<dbReference type="EMBL" id="JANBUJ010004305">
    <property type="protein sequence ID" value="KAJ2757846.1"/>
    <property type="molecule type" value="Genomic_DNA"/>
</dbReference>